<dbReference type="RefSeq" id="XP_065668925.1">
    <property type="nucleotide sequence ID" value="XM_065812853.1"/>
</dbReference>
<dbReference type="PROSITE" id="PS50859">
    <property type="entry name" value="LONGIN"/>
    <property type="match status" value="1"/>
</dbReference>
<keyword evidence="4" id="KW-0812">Transmembrane</keyword>
<evidence type="ECO:0000256" key="13">
    <source>
        <dbReference type="ARBA" id="ARBA00039269"/>
    </source>
</evidence>
<evidence type="ECO:0000256" key="5">
    <source>
        <dbReference type="ARBA" id="ARBA00022927"/>
    </source>
</evidence>
<dbReference type="Gene3D" id="1.20.5.110">
    <property type="match status" value="1"/>
</dbReference>
<gene>
    <name evidence="19" type="primary">LOC136088643</name>
</gene>
<accession>A0ABM4D3S5</accession>
<reference evidence="19" key="1">
    <citation type="submission" date="2025-08" db="UniProtKB">
        <authorList>
            <consortium name="RefSeq"/>
        </authorList>
    </citation>
    <scope>IDENTIFICATION</scope>
</reference>
<dbReference type="SUPFAM" id="SSF58038">
    <property type="entry name" value="SNARE fusion complex"/>
    <property type="match status" value="1"/>
</dbReference>
<dbReference type="PROSITE" id="PS50892">
    <property type="entry name" value="V_SNARE"/>
    <property type="match status" value="1"/>
</dbReference>
<keyword evidence="5" id="KW-0653">Protein transport</keyword>
<dbReference type="PANTHER" id="PTHR21136">
    <property type="entry name" value="SNARE PROTEINS"/>
    <property type="match status" value="1"/>
</dbReference>
<dbReference type="Pfam" id="PF13774">
    <property type="entry name" value="Longin"/>
    <property type="match status" value="1"/>
</dbReference>
<comment type="similarity">
    <text evidence="2">Belongs to the synaptobrevin family.</text>
</comment>
<evidence type="ECO:0000256" key="15">
    <source>
        <dbReference type="PROSITE-ProRule" id="PRU00290"/>
    </source>
</evidence>
<evidence type="ECO:0000256" key="3">
    <source>
        <dbReference type="ARBA" id="ARBA00022448"/>
    </source>
</evidence>
<dbReference type="CDD" id="cd14824">
    <property type="entry name" value="Longin"/>
    <property type="match status" value="1"/>
</dbReference>
<evidence type="ECO:0000259" key="17">
    <source>
        <dbReference type="PROSITE" id="PS50892"/>
    </source>
</evidence>
<protein>
    <recommendedName>
        <fullName evidence="13">Vesicle-associated membrane protein 7</fullName>
    </recommendedName>
    <alternativeName>
        <fullName evidence="14">Synaptobrevin-like protein 1</fullName>
    </alternativeName>
</protein>
<evidence type="ECO:0000256" key="6">
    <source>
        <dbReference type="ARBA" id="ARBA00022989"/>
    </source>
</evidence>
<feature type="domain" description="V-SNARE coiled-coil homology" evidence="17">
    <location>
        <begin position="128"/>
        <end position="190"/>
    </location>
</feature>
<dbReference type="InterPro" id="IPR001388">
    <property type="entry name" value="Synaptobrevin-like"/>
</dbReference>
<dbReference type="Proteomes" id="UP001652625">
    <property type="component" value="Chromosome 12"/>
</dbReference>
<comment type="subcellular location">
    <subcellularLocation>
        <location evidence="12">Cytoplasmic vesicle</location>
        <location evidence="12">Phagosome membrane</location>
        <topology evidence="12">Single-pass type IV membrane protein</topology>
    </subcellularLocation>
    <subcellularLocation>
        <location evidence="9">Cytoplasmic vesicle</location>
        <location evidence="9">Secretory vesicle membrane</location>
        <topology evidence="9">Single-pass type IV membrane protein</topology>
    </subcellularLocation>
    <subcellularLocation>
        <location evidence="1">Endoplasmic reticulum membrane</location>
        <topology evidence="1">Single-pass type IV membrane protein</topology>
    </subcellularLocation>
    <subcellularLocation>
        <location evidence="8">Golgi apparatus</location>
        <location evidence="8">trans-Golgi network membrane</location>
        <topology evidence="8">Single-pass type IV membrane protein</topology>
    </subcellularLocation>
    <subcellularLocation>
        <location evidence="10">Late endosome membrane</location>
        <topology evidence="10">Single-pass type IV membrane protein</topology>
    </subcellularLocation>
    <subcellularLocation>
        <location evidence="11">Lysosome membrane</location>
        <topology evidence="11">Single-pass type IV membrane protein</topology>
    </subcellularLocation>
</comment>
<dbReference type="Gene3D" id="3.30.450.50">
    <property type="entry name" value="Longin domain"/>
    <property type="match status" value="1"/>
</dbReference>
<evidence type="ECO:0000313" key="19">
    <source>
        <dbReference type="RefSeq" id="XP_065668925.1"/>
    </source>
</evidence>
<dbReference type="Pfam" id="PF00957">
    <property type="entry name" value="Synaptobrevin"/>
    <property type="match status" value="1"/>
</dbReference>
<keyword evidence="7" id="KW-0472">Membrane</keyword>
<dbReference type="InterPro" id="IPR042855">
    <property type="entry name" value="V_SNARE_CC"/>
</dbReference>
<evidence type="ECO:0000256" key="14">
    <source>
        <dbReference type="ARBA" id="ARBA00042194"/>
    </source>
</evidence>
<evidence type="ECO:0000256" key="9">
    <source>
        <dbReference type="ARBA" id="ARBA00037803"/>
    </source>
</evidence>
<dbReference type="PANTHER" id="PTHR21136:SF179">
    <property type="entry name" value="VESICLE ASSOCIATED MEMBRANE PROTEIN 7-RELATED"/>
    <property type="match status" value="1"/>
</dbReference>
<sequence>MSILYCTITRGTAVLVKHAKYAGNFQEVVEHILVKIETNKDSKMSYTQTGYLFHYIVESGIIYLCITDEAFDRSTSFMFLLEVKKRFTKTYQHRIETALPFAMQSEFSNVLASEMNRFSNSIKNDPTQLKNVENQINELKGIMISNIDTITRRGEKLELLVEKADGLNASVIILIIVFASCGTNWSNCGK</sequence>
<evidence type="ECO:0000256" key="11">
    <source>
        <dbReference type="ARBA" id="ARBA00037863"/>
    </source>
</evidence>
<evidence type="ECO:0000256" key="12">
    <source>
        <dbReference type="ARBA" id="ARBA00037875"/>
    </source>
</evidence>
<feature type="domain" description="Longin" evidence="16">
    <location>
        <begin position="7"/>
        <end position="111"/>
    </location>
</feature>
<evidence type="ECO:0000313" key="18">
    <source>
        <dbReference type="Proteomes" id="UP001652625"/>
    </source>
</evidence>
<evidence type="ECO:0000256" key="2">
    <source>
        <dbReference type="ARBA" id="ARBA00008025"/>
    </source>
</evidence>
<evidence type="ECO:0000256" key="4">
    <source>
        <dbReference type="ARBA" id="ARBA00022692"/>
    </source>
</evidence>
<keyword evidence="18" id="KW-1185">Reference proteome</keyword>
<dbReference type="InterPro" id="IPR010908">
    <property type="entry name" value="Longin_dom"/>
</dbReference>
<name>A0ABM4D3S5_HYDVU</name>
<proteinExistence type="inferred from homology"/>
<dbReference type="SUPFAM" id="SSF64356">
    <property type="entry name" value="SNARE-like"/>
    <property type="match status" value="1"/>
</dbReference>
<evidence type="ECO:0000259" key="16">
    <source>
        <dbReference type="PROSITE" id="PS50859"/>
    </source>
</evidence>
<evidence type="ECO:0000256" key="1">
    <source>
        <dbReference type="ARBA" id="ARBA00004163"/>
    </source>
</evidence>
<dbReference type="PRINTS" id="PR00219">
    <property type="entry name" value="SYNAPTOBREVN"/>
</dbReference>
<dbReference type="GeneID" id="136088643"/>
<dbReference type="SMART" id="SM01270">
    <property type="entry name" value="Longin"/>
    <property type="match status" value="1"/>
</dbReference>
<organism evidence="18 19">
    <name type="scientific">Hydra vulgaris</name>
    <name type="common">Hydra</name>
    <name type="synonym">Hydra attenuata</name>
    <dbReference type="NCBI Taxonomy" id="6087"/>
    <lineage>
        <taxon>Eukaryota</taxon>
        <taxon>Metazoa</taxon>
        <taxon>Cnidaria</taxon>
        <taxon>Hydrozoa</taxon>
        <taxon>Hydroidolina</taxon>
        <taxon>Anthoathecata</taxon>
        <taxon>Aplanulata</taxon>
        <taxon>Hydridae</taxon>
        <taxon>Hydra</taxon>
    </lineage>
</organism>
<evidence type="ECO:0000256" key="7">
    <source>
        <dbReference type="ARBA" id="ARBA00023136"/>
    </source>
</evidence>
<evidence type="ECO:0000256" key="10">
    <source>
        <dbReference type="ARBA" id="ARBA00037845"/>
    </source>
</evidence>
<keyword evidence="6" id="KW-1133">Transmembrane helix</keyword>
<dbReference type="InterPro" id="IPR011012">
    <property type="entry name" value="Longin-like_dom_sf"/>
</dbReference>
<keyword evidence="3" id="KW-0813">Transport</keyword>
<keyword evidence="15" id="KW-0175">Coiled coil</keyword>
<evidence type="ECO:0000256" key="8">
    <source>
        <dbReference type="ARBA" id="ARBA00037801"/>
    </source>
</evidence>
<dbReference type="InterPro" id="IPR051097">
    <property type="entry name" value="Synaptobrevin-like_transport"/>
</dbReference>